<feature type="region of interest" description="Disordered" evidence="1">
    <location>
        <begin position="28"/>
        <end position="56"/>
    </location>
</feature>
<evidence type="ECO:0000256" key="2">
    <source>
        <dbReference type="SAM" id="Phobius"/>
    </source>
</evidence>
<evidence type="ECO:0000313" key="3">
    <source>
        <dbReference type="EMBL" id="EGZ11608.1"/>
    </source>
</evidence>
<evidence type="ECO:0000313" key="4">
    <source>
        <dbReference type="Proteomes" id="UP000002640"/>
    </source>
</evidence>
<dbReference type="EMBL" id="JH159157">
    <property type="protein sequence ID" value="EGZ11608.1"/>
    <property type="molecule type" value="Genomic_DNA"/>
</dbReference>
<organism evidence="3 4">
    <name type="scientific">Phytophthora sojae (strain P6497)</name>
    <name type="common">Soybean stem and root rot agent</name>
    <name type="synonym">Phytophthora megasperma f. sp. glycines</name>
    <dbReference type="NCBI Taxonomy" id="1094619"/>
    <lineage>
        <taxon>Eukaryota</taxon>
        <taxon>Sar</taxon>
        <taxon>Stramenopiles</taxon>
        <taxon>Oomycota</taxon>
        <taxon>Peronosporomycetes</taxon>
        <taxon>Peronosporales</taxon>
        <taxon>Peronosporaceae</taxon>
        <taxon>Phytophthora</taxon>
    </lineage>
</organism>
<keyword evidence="2" id="KW-0472">Membrane</keyword>
<keyword evidence="4" id="KW-1185">Reference proteome</keyword>
<feature type="region of interest" description="Disordered" evidence="1">
    <location>
        <begin position="287"/>
        <end position="307"/>
    </location>
</feature>
<name>G4ZW81_PHYSP</name>
<dbReference type="InParanoid" id="G4ZW81"/>
<gene>
    <name evidence="3" type="ORF">PHYSODRAFT_317128</name>
</gene>
<feature type="transmembrane region" description="Helical" evidence="2">
    <location>
        <begin position="61"/>
        <end position="80"/>
    </location>
</feature>
<proteinExistence type="predicted"/>
<dbReference type="GeneID" id="20644042"/>
<dbReference type="OMA" id="RRCRYEA"/>
<dbReference type="Proteomes" id="UP000002640">
    <property type="component" value="Unassembled WGS sequence"/>
</dbReference>
<keyword evidence="2" id="KW-1133">Transmembrane helix</keyword>
<evidence type="ECO:0000256" key="1">
    <source>
        <dbReference type="SAM" id="MobiDB-lite"/>
    </source>
</evidence>
<reference evidence="3 4" key="1">
    <citation type="journal article" date="2006" name="Science">
        <title>Phytophthora genome sequences uncover evolutionary origins and mechanisms of pathogenesis.</title>
        <authorList>
            <person name="Tyler B.M."/>
            <person name="Tripathy S."/>
            <person name="Zhang X."/>
            <person name="Dehal P."/>
            <person name="Jiang R.H."/>
            <person name="Aerts A."/>
            <person name="Arredondo F.D."/>
            <person name="Baxter L."/>
            <person name="Bensasson D."/>
            <person name="Beynon J.L."/>
            <person name="Chapman J."/>
            <person name="Damasceno C.M."/>
            <person name="Dorrance A.E."/>
            <person name="Dou D."/>
            <person name="Dickerman A.W."/>
            <person name="Dubchak I.L."/>
            <person name="Garbelotto M."/>
            <person name="Gijzen M."/>
            <person name="Gordon S.G."/>
            <person name="Govers F."/>
            <person name="Grunwald N.J."/>
            <person name="Huang W."/>
            <person name="Ivors K.L."/>
            <person name="Jones R.W."/>
            <person name="Kamoun S."/>
            <person name="Krampis K."/>
            <person name="Lamour K.H."/>
            <person name="Lee M.K."/>
            <person name="McDonald W.H."/>
            <person name="Medina M."/>
            <person name="Meijer H.J."/>
            <person name="Nordberg E.K."/>
            <person name="Maclean D.J."/>
            <person name="Ospina-Giraldo M.D."/>
            <person name="Morris P.F."/>
            <person name="Phuntumart V."/>
            <person name="Putnam N.H."/>
            <person name="Rash S."/>
            <person name="Rose J.K."/>
            <person name="Sakihama Y."/>
            <person name="Salamov A.A."/>
            <person name="Savidor A."/>
            <person name="Scheuring C.F."/>
            <person name="Smith B.M."/>
            <person name="Sobral B.W."/>
            <person name="Terry A."/>
            <person name="Torto-Alalibo T.A."/>
            <person name="Win J."/>
            <person name="Xu Z."/>
            <person name="Zhang H."/>
            <person name="Grigoriev I.V."/>
            <person name="Rokhsar D.S."/>
            <person name="Boore J.L."/>
        </authorList>
    </citation>
    <scope>NUCLEOTIDE SEQUENCE [LARGE SCALE GENOMIC DNA]</scope>
    <source>
        <strain evidence="3 4">P6497</strain>
    </source>
</reference>
<dbReference type="AlphaFoldDB" id="G4ZW81"/>
<dbReference type="RefSeq" id="XP_009531941.1">
    <property type="nucleotide sequence ID" value="XM_009533646.1"/>
</dbReference>
<dbReference type="KEGG" id="psoj:PHYSODRAFT_317128"/>
<protein>
    <submittedName>
        <fullName evidence="3">Uncharacterized protein</fullName>
    </submittedName>
</protein>
<accession>G4ZW81</accession>
<sequence length="307" mass="33012">MASTPSASSSTGTVEAAKMDVGDTILGSGSFSATDSETHQPLAGSPTTGTDSDSSSMSTPLLVGIIVASVIVFVAVLLVIRSRRRRYEPKLFSSSNASAFQRSQATGPIVTVPVAPAASAPPLPLDERHTDGDAWRDLSETCWSIGPGSDSETESERFSIAAGSYLPSGALVLRPRRLSTLSDDIADIDEDGVLHLEDLEVDSLDDSSRRRDRVMSFMDDWSPRRERGISMLDDSSPRRVRGLSALESRRKANSLADIVDTNKSGGSYFSVDSDYYDETIKDCSSVLFDDDSDSDSDSGDSLREEEF</sequence>
<feature type="compositionally biased region" description="Low complexity" evidence="1">
    <location>
        <begin position="44"/>
        <end position="56"/>
    </location>
</feature>
<keyword evidence="2" id="KW-0812">Transmembrane</keyword>
<feature type="compositionally biased region" description="Acidic residues" evidence="1">
    <location>
        <begin position="288"/>
        <end position="299"/>
    </location>
</feature>